<protein>
    <submittedName>
        <fullName evidence="3">LytTR family transcriptional regulator</fullName>
    </submittedName>
</protein>
<dbReference type="PROSITE" id="PS50930">
    <property type="entry name" value="HTH_LYTTR"/>
    <property type="match status" value="1"/>
</dbReference>
<dbReference type="PANTHER" id="PTHR37299">
    <property type="entry name" value="TRANSCRIPTIONAL REGULATOR-RELATED"/>
    <property type="match status" value="1"/>
</dbReference>
<dbReference type="EMBL" id="RJUF01000015">
    <property type="protein sequence ID" value="MCP9762794.1"/>
    <property type="molecule type" value="Genomic_DNA"/>
</dbReference>
<dbReference type="GO" id="GO:0003677">
    <property type="term" value="F:DNA binding"/>
    <property type="evidence" value="ECO:0007669"/>
    <property type="project" value="InterPro"/>
</dbReference>
<proteinExistence type="predicted"/>
<keyword evidence="1" id="KW-0812">Transmembrane</keyword>
<evidence type="ECO:0000259" key="2">
    <source>
        <dbReference type="PROSITE" id="PS50930"/>
    </source>
</evidence>
<reference evidence="3 4" key="1">
    <citation type="submission" date="2018-11" db="EMBL/GenBank/DDBJ databases">
        <title>Novel bacteria species description.</title>
        <authorList>
            <person name="Han J.-H."/>
        </authorList>
    </citation>
    <scope>NUCLEOTIDE SEQUENCE [LARGE SCALE GENOMIC DNA]</scope>
    <source>
        <strain evidence="3 4">KCTC23259</strain>
    </source>
</reference>
<comment type="caution">
    <text evidence="3">The sequence shown here is derived from an EMBL/GenBank/DDBJ whole genome shotgun (WGS) entry which is preliminary data.</text>
</comment>
<dbReference type="InterPro" id="IPR046947">
    <property type="entry name" value="LytR-like"/>
</dbReference>
<dbReference type="PANTHER" id="PTHR37299:SF1">
    <property type="entry name" value="STAGE 0 SPORULATION PROTEIN A HOMOLOG"/>
    <property type="match status" value="1"/>
</dbReference>
<evidence type="ECO:0000256" key="1">
    <source>
        <dbReference type="SAM" id="Phobius"/>
    </source>
</evidence>
<organism evidence="3 4">
    <name type="scientific">Lacihabitans soyangensis</name>
    <dbReference type="NCBI Taxonomy" id="869394"/>
    <lineage>
        <taxon>Bacteria</taxon>
        <taxon>Pseudomonadati</taxon>
        <taxon>Bacteroidota</taxon>
        <taxon>Cytophagia</taxon>
        <taxon>Cytophagales</taxon>
        <taxon>Leadbetterellaceae</taxon>
        <taxon>Lacihabitans</taxon>
    </lineage>
</organism>
<accession>A0AAE3H2I7</accession>
<feature type="domain" description="HTH LytTR-type" evidence="2">
    <location>
        <begin position="190"/>
        <end position="282"/>
    </location>
</feature>
<dbReference type="GO" id="GO:0000156">
    <property type="term" value="F:phosphorelay response regulator activity"/>
    <property type="evidence" value="ECO:0007669"/>
    <property type="project" value="InterPro"/>
</dbReference>
<gene>
    <name evidence="3" type="ORF">EGI31_07480</name>
</gene>
<evidence type="ECO:0000313" key="4">
    <source>
        <dbReference type="Proteomes" id="UP001204144"/>
    </source>
</evidence>
<dbReference type="Pfam" id="PF04397">
    <property type="entry name" value="LytTR"/>
    <property type="match status" value="1"/>
</dbReference>
<keyword evidence="1" id="KW-1133">Transmembrane helix</keyword>
<feature type="transmembrane region" description="Helical" evidence="1">
    <location>
        <begin position="91"/>
        <end position="117"/>
    </location>
</feature>
<dbReference type="Proteomes" id="UP001204144">
    <property type="component" value="Unassembled WGS sequence"/>
</dbReference>
<dbReference type="InterPro" id="IPR007492">
    <property type="entry name" value="LytTR_DNA-bd_dom"/>
</dbReference>
<dbReference type="SMART" id="SM00850">
    <property type="entry name" value="LytTR"/>
    <property type="match status" value="1"/>
</dbReference>
<dbReference type="AlphaFoldDB" id="A0AAE3H2I7"/>
<sequence>MLKNIFDIFVQPYPQRERTNTQALIHSLGEGVFLYLFFVLFEPFDISEWNDPNKYFKLLGFSFVTSASTYFHRQILPSIFPKFHEEKNWVIWKEIVGVLFLLLIITTGNVAYGSAIFKWGFTLSNWLTFFSWVVGIGIFPTVFWVLSDYIYQLKKYSQPIVIQEIKDNQADEKLKLIAENEKDYIELKNKDLLYIESADNYSTIYFLKAEKTEKLLLRSSLTRLESQIEDKNIVRTHRSFIANLDHVIKVSGNAQGYKLHLNHTDMLVPVARKFSFLIEKLR</sequence>
<keyword evidence="4" id="KW-1185">Reference proteome</keyword>
<feature type="transmembrane region" description="Helical" evidence="1">
    <location>
        <begin position="129"/>
        <end position="151"/>
    </location>
</feature>
<keyword evidence="1" id="KW-0472">Membrane</keyword>
<dbReference type="Gene3D" id="2.40.50.1020">
    <property type="entry name" value="LytTr DNA-binding domain"/>
    <property type="match status" value="1"/>
</dbReference>
<evidence type="ECO:0000313" key="3">
    <source>
        <dbReference type="EMBL" id="MCP9762794.1"/>
    </source>
</evidence>
<name>A0AAE3H2I7_9BACT</name>